<name>A0ABP5NBR6_9ACTN</name>
<dbReference type="EMBL" id="BAAAOQ010000006">
    <property type="protein sequence ID" value="GAA2194843.1"/>
    <property type="molecule type" value="Genomic_DNA"/>
</dbReference>
<organism evidence="2 3">
    <name type="scientific">Streptomyces bangladeshensis</name>
    <dbReference type="NCBI Taxonomy" id="295352"/>
    <lineage>
        <taxon>Bacteria</taxon>
        <taxon>Bacillati</taxon>
        <taxon>Actinomycetota</taxon>
        <taxon>Actinomycetes</taxon>
        <taxon>Kitasatosporales</taxon>
        <taxon>Streptomycetaceae</taxon>
        <taxon>Streptomyces</taxon>
    </lineage>
</organism>
<dbReference type="Proteomes" id="UP001501391">
    <property type="component" value="Unassembled WGS sequence"/>
</dbReference>
<protein>
    <submittedName>
        <fullName evidence="2">Uncharacterized protein</fullName>
    </submittedName>
</protein>
<feature type="region of interest" description="Disordered" evidence="1">
    <location>
        <begin position="80"/>
        <end position="118"/>
    </location>
</feature>
<evidence type="ECO:0000313" key="3">
    <source>
        <dbReference type="Proteomes" id="UP001501391"/>
    </source>
</evidence>
<gene>
    <name evidence="2" type="ORF">GCM10009787_22610</name>
</gene>
<reference evidence="3" key="1">
    <citation type="journal article" date="2019" name="Int. J. Syst. Evol. Microbiol.">
        <title>The Global Catalogue of Microorganisms (GCM) 10K type strain sequencing project: providing services to taxonomists for standard genome sequencing and annotation.</title>
        <authorList>
            <consortium name="The Broad Institute Genomics Platform"/>
            <consortium name="The Broad Institute Genome Sequencing Center for Infectious Disease"/>
            <person name="Wu L."/>
            <person name="Ma J."/>
        </authorList>
    </citation>
    <scope>NUCLEOTIDE SEQUENCE [LARGE SCALE GENOMIC DNA]</scope>
    <source>
        <strain evidence="3">JCM 14924</strain>
    </source>
</reference>
<sequence length="118" mass="11887">MAFAVPAALTAQTAMRQGDVLGVPSSRDLTSDALSALQTAIDNLVNAVTEQLDNLLSSATDVVSGLVDLLGTTLLGKDTAAPSVDTLPALPSLPAEPTQSAQATQPAQTAQPTQSTTS</sequence>
<feature type="compositionally biased region" description="Low complexity" evidence="1">
    <location>
        <begin position="97"/>
        <end position="118"/>
    </location>
</feature>
<evidence type="ECO:0000256" key="1">
    <source>
        <dbReference type="SAM" id="MobiDB-lite"/>
    </source>
</evidence>
<keyword evidence="3" id="KW-1185">Reference proteome</keyword>
<proteinExistence type="predicted"/>
<comment type="caution">
    <text evidence="2">The sequence shown here is derived from an EMBL/GenBank/DDBJ whole genome shotgun (WGS) entry which is preliminary data.</text>
</comment>
<accession>A0ABP5NBR6</accession>
<evidence type="ECO:0000313" key="2">
    <source>
        <dbReference type="EMBL" id="GAA2194843.1"/>
    </source>
</evidence>